<evidence type="ECO:0000313" key="2">
    <source>
        <dbReference type="EMBL" id="EFG84929.1"/>
    </source>
</evidence>
<comment type="caution">
    <text evidence="2">The sequence shown here is derived from an EMBL/GenBank/DDBJ whole genome shotgun (WGS) entry which is preliminary data.</text>
</comment>
<accession>D5QDH0</accession>
<feature type="region of interest" description="Disordered" evidence="1">
    <location>
        <begin position="1"/>
        <end position="39"/>
    </location>
</feature>
<dbReference type="Proteomes" id="UP000006468">
    <property type="component" value="Chromosome"/>
</dbReference>
<evidence type="ECO:0000313" key="3">
    <source>
        <dbReference type="Proteomes" id="UP000006468"/>
    </source>
</evidence>
<protein>
    <submittedName>
        <fullName evidence="2">Uncharacterized protein</fullName>
    </submittedName>
</protein>
<name>D5QDH0_NOVHA</name>
<gene>
    <name evidence="2" type="ORF">GXY_05903</name>
</gene>
<evidence type="ECO:0000256" key="1">
    <source>
        <dbReference type="SAM" id="MobiDB-lite"/>
    </source>
</evidence>
<dbReference type="AlphaFoldDB" id="D5QDH0"/>
<proteinExistence type="predicted"/>
<organism evidence="2 3">
    <name type="scientific">Novacetimonas hansenii ATCC 23769</name>
    <dbReference type="NCBI Taxonomy" id="714995"/>
    <lineage>
        <taxon>Bacteria</taxon>
        <taxon>Pseudomonadati</taxon>
        <taxon>Pseudomonadota</taxon>
        <taxon>Alphaproteobacteria</taxon>
        <taxon>Acetobacterales</taxon>
        <taxon>Acetobacteraceae</taxon>
        <taxon>Novacetimonas</taxon>
    </lineage>
</organism>
<reference evidence="2 3" key="1">
    <citation type="journal article" date="2010" name="J. Bacteriol.">
        <title>Genome sequence of a cellulose-producing bacterium, Gluconacetobacter hansenii ATCC 23769.</title>
        <authorList>
            <person name="Iyer P.R."/>
            <person name="Geib S.M."/>
            <person name="Catchmark J."/>
            <person name="Kao T.H."/>
            <person name="Tien M."/>
        </authorList>
    </citation>
    <scope>NUCLEOTIDE SEQUENCE [LARGE SCALE GENOMIC DNA]</scope>
    <source>
        <strain evidence="2 3">ATCC 23769</strain>
    </source>
</reference>
<sequence length="39" mass="4286">MTLPDITEKGVSVSLPESGVFRNRGPRQMVSPHEGTPYD</sequence>
<dbReference type="EMBL" id="ADTV01000017">
    <property type="protein sequence ID" value="EFG84929.1"/>
    <property type="molecule type" value="Genomic_DNA"/>
</dbReference>
<dbReference type="HOGENOM" id="CLU_3311409_0_0_5"/>